<comment type="similarity">
    <text evidence="4">Belongs to the eIF-3 subunit C family.</text>
</comment>
<gene>
    <name evidence="7" type="ORF">JKP88DRAFT_332933</name>
</gene>
<feature type="domain" description="PCI" evidence="6">
    <location>
        <begin position="741"/>
        <end position="916"/>
    </location>
</feature>
<dbReference type="GO" id="GO:0003723">
    <property type="term" value="F:RNA binding"/>
    <property type="evidence" value="ECO:0007669"/>
    <property type="project" value="InterPro"/>
</dbReference>
<dbReference type="SUPFAM" id="SSF46785">
    <property type="entry name" value="Winged helix' DNA-binding domain"/>
    <property type="match status" value="1"/>
</dbReference>
<reference evidence="7" key="1">
    <citation type="submission" date="2021-02" db="EMBL/GenBank/DDBJ databases">
        <title>First Annotated Genome of the Yellow-green Alga Tribonema minus.</title>
        <authorList>
            <person name="Mahan K.M."/>
        </authorList>
    </citation>
    <scope>NUCLEOTIDE SEQUENCE</scope>
    <source>
        <strain evidence="7">UTEX B ZZ1240</strain>
    </source>
</reference>
<feature type="compositionally biased region" description="Basic and acidic residues" evidence="5">
    <location>
        <begin position="987"/>
        <end position="1002"/>
    </location>
</feature>
<dbReference type="PANTHER" id="PTHR13937">
    <property type="entry name" value="EUKARYOTIC TRANSLATION INITATION FACTOR 3, SUBUNIT 8 EIF3S8 -RELATED"/>
    <property type="match status" value="1"/>
</dbReference>
<dbReference type="HAMAP" id="MF_03002">
    <property type="entry name" value="eIF3c"/>
    <property type="match status" value="1"/>
</dbReference>
<dbReference type="InterPro" id="IPR027516">
    <property type="entry name" value="EIF3C"/>
</dbReference>
<dbReference type="GO" id="GO:0016282">
    <property type="term" value="C:eukaryotic 43S preinitiation complex"/>
    <property type="evidence" value="ECO:0007669"/>
    <property type="project" value="UniProtKB-UniRule"/>
</dbReference>
<dbReference type="GO" id="GO:0031369">
    <property type="term" value="F:translation initiation factor binding"/>
    <property type="evidence" value="ECO:0007669"/>
    <property type="project" value="InterPro"/>
</dbReference>
<keyword evidence="8" id="KW-1185">Reference proteome</keyword>
<evidence type="ECO:0000256" key="5">
    <source>
        <dbReference type="SAM" id="MobiDB-lite"/>
    </source>
</evidence>
<feature type="compositionally biased region" description="Gly residues" evidence="5">
    <location>
        <begin position="1003"/>
        <end position="1048"/>
    </location>
</feature>
<feature type="region of interest" description="Disordered" evidence="5">
    <location>
        <begin position="1"/>
        <end position="51"/>
    </location>
</feature>
<feature type="region of interest" description="Disordered" evidence="5">
    <location>
        <begin position="292"/>
        <end position="323"/>
    </location>
</feature>
<evidence type="ECO:0000313" key="7">
    <source>
        <dbReference type="EMBL" id="KAG5177289.1"/>
    </source>
</evidence>
<comment type="caution">
    <text evidence="7">The sequence shown here is derived from an EMBL/GenBank/DDBJ whole genome shotgun (WGS) entry which is preliminary data.</text>
</comment>
<proteinExistence type="inferred from homology"/>
<sequence>MSRFWAGQNDASASESESDSGSDSSAANKRGQRERRQWALESDSESEDEVRVVKSAKDRSWEAIKTSCSKIRNHLKINDWNGTQTVFDELCRQMDKAKVNIAKEGTPKFFIKLLVDLEDKLTETLKDKAGVKKMSATNTRSLNRMKLQLKKHNKAYEAEIADCRAKPDEYAGDAGAAAESEEEPASDSDSDSDSSSSGSSSSSSSSGSSSSSSASGSDSESESGSESGSESDSSAAAAKPKKVKKPTKPLDEMDSDEWPSDSGDSDSDSSDDEAPMAGLKGRAFWVKTVATDDAKAKREQRKLAKQEESLRKAAKKDARVPEAARAGRGVLVSARLGFRLDEKMTPAAVDRKVKEVLQSRGRKGTDPRDVLRQLAALAYVSRRFGPARELPVLMHTVAAMFDTLRSIDDYMETAMWKNCHATLTRVVGCLDECPDLRLGSMTADDMADLQAALPPKDKATEEEDEASAAAPQQTTGTVKAVGNLATFVQRLEEEYTKSLQKINPHTAEYILRLKDESAIVQLAGAIQGYYVRAGDFDRAATVALLQVEHLYYKHDSIALAVHRSQAFTAVYGSPAMLHPACLGTGPAATSADYAVVHPAAALGAPTVEVVPMDYAALMRDLCVFLYKHGGDRAKTRAMLCHITHHALHGRFHAARDLLLMSHLQDNISMVDVDTQILYNRMMVTLGLCAFRLGLIADAHDCLRDVCSSRVKELLAQGIQQNRFQEKNPEQEKAERRRQMPYHMHINLDLLECCHLTAAMLREVPTMARERGEIRRRHISKLFRRHMDNFDHQVFTGPPENIRDHVIAGAKSLMQGDWRKCADMILGLDVWNLIPGEGQGEKVKVMLREKIQLEALRTYLFTYSPCYESLSLPQLCEMFDLEPRKAHSIISKMLINQELCGAWDQPTNTIVLQRVEPSRLQLLALQFAEKASSLVESNERLLDARTGNYGYREDKWGGGRGDGGGRGGYGGRGDGGRGGGGYRGGGGRGDDGGAGRGGFKSDRWGGGGAGGGRGGGGGGGAPGGFRGGGGGGGGRSGGGRGGGGRGGWTDSGRGRGRGNMIQSTRTQGGYRREGGVSRF</sequence>
<evidence type="ECO:0000256" key="1">
    <source>
        <dbReference type="ARBA" id="ARBA00022490"/>
    </source>
</evidence>
<feature type="compositionally biased region" description="Low complexity" evidence="5">
    <location>
        <begin position="10"/>
        <end position="27"/>
    </location>
</feature>
<dbReference type="InterPro" id="IPR008905">
    <property type="entry name" value="EIF3C_N_dom"/>
</dbReference>
<evidence type="ECO:0000256" key="4">
    <source>
        <dbReference type="HAMAP-Rule" id="MF_03002"/>
    </source>
</evidence>
<dbReference type="GO" id="GO:0005852">
    <property type="term" value="C:eukaryotic translation initiation factor 3 complex"/>
    <property type="evidence" value="ECO:0007669"/>
    <property type="project" value="UniProtKB-UniRule"/>
</dbReference>
<dbReference type="OrthoDB" id="29647at2759"/>
<dbReference type="PANTHER" id="PTHR13937:SF0">
    <property type="entry name" value="EUKARYOTIC TRANSLATION INITIATION FACTOR 3 SUBUNIT C-RELATED"/>
    <property type="match status" value="1"/>
</dbReference>
<feature type="compositionally biased region" description="Basic and acidic residues" evidence="5">
    <location>
        <begin position="1069"/>
        <end position="1078"/>
    </location>
</feature>
<feature type="compositionally biased region" description="Gly residues" evidence="5">
    <location>
        <begin position="957"/>
        <end position="986"/>
    </location>
</feature>
<feature type="region of interest" description="Disordered" evidence="5">
    <location>
        <begin position="952"/>
        <end position="1078"/>
    </location>
</feature>
<comment type="subcellular location">
    <subcellularLocation>
        <location evidence="4">Cytoplasm</location>
    </subcellularLocation>
</comment>
<feature type="compositionally biased region" description="Acidic residues" evidence="5">
    <location>
        <begin position="179"/>
        <end position="192"/>
    </location>
</feature>
<dbReference type="PROSITE" id="PS50250">
    <property type="entry name" value="PCI"/>
    <property type="match status" value="1"/>
</dbReference>
<dbReference type="InterPro" id="IPR036390">
    <property type="entry name" value="WH_DNA-bd_sf"/>
</dbReference>
<comment type="subunit">
    <text evidence="4">Component of the eukaryotic translation initiation factor 3 (eIF-3) complex.</text>
</comment>
<evidence type="ECO:0000256" key="2">
    <source>
        <dbReference type="ARBA" id="ARBA00022540"/>
    </source>
</evidence>
<evidence type="ECO:0000313" key="8">
    <source>
        <dbReference type="Proteomes" id="UP000664859"/>
    </source>
</evidence>
<dbReference type="Pfam" id="PF26569">
    <property type="entry name" value="EIF3CL_C"/>
    <property type="match status" value="1"/>
</dbReference>
<dbReference type="Pfam" id="PF05470">
    <property type="entry name" value="eIF-3c_N"/>
    <property type="match status" value="1"/>
</dbReference>
<evidence type="ECO:0000259" key="6">
    <source>
        <dbReference type="PROSITE" id="PS50250"/>
    </source>
</evidence>
<feature type="compositionally biased region" description="Acidic residues" evidence="5">
    <location>
        <begin position="252"/>
        <end position="274"/>
    </location>
</feature>
<keyword evidence="2 4" id="KW-0396">Initiation factor</keyword>
<dbReference type="InterPro" id="IPR058999">
    <property type="entry name" value="EIF3CL_C"/>
</dbReference>
<name>A0A835YUE3_9STRA</name>
<dbReference type="InterPro" id="IPR000717">
    <property type="entry name" value="PCI_dom"/>
</dbReference>
<dbReference type="GO" id="GO:0033290">
    <property type="term" value="C:eukaryotic 48S preinitiation complex"/>
    <property type="evidence" value="ECO:0007669"/>
    <property type="project" value="UniProtKB-UniRule"/>
</dbReference>
<keyword evidence="1 4" id="KW-0963">Cytoplasm</keyword>
<dbReference type="AlphaFoldDB" id="A0A835YUE3"/>
<dbReference type="SMART" id="SM00088">
    <property type="entry name" value="PINT"/>
    <property type="match status" value="1"/>
</dbReference>
<dbReference type="EMBL" id="JAFCMP010000526">
    <property type="protein sequence ID" value="KAG5177289.1"/>
    <property type="molecule type" value="Genomic_DNA"/>
</dbReference>
<feature type="region of interest" description="Disordered" evidence="5">
    <location>
        <begin position="170"/>
        <end position="279"/>
    </location>
</feature>
<dbReference type="Proteomes" id="UP000664859">
    <property type="component" value="Unassembled WGS sequence"/>
</dbReference>
<accession>A0A835YUE3</accession>
<feature type="compositionally biased region" description="Low complexity" evidence="5">
    <location>
        <begin position="193"/>
        <end position="238"/>
    </location>
</feature>
<evidence type="ECO:0000256" key="3">
    <source>
        <dbReference type="ARBA" id="ARBA00022917"/>
    </source>
</evidence>
<dbReference type="GO" id="GO:0001732">
    <property type="term" value="P:formation of cytoplasmic translation initiation complex"/>
    <property type="evidence" value="ECO:0007669"/>
    <property type="project" value="UniProtKB-UniRule"/>
</dbReference>
<comment type="function">
    <text evidence="4">Component of the eukaryotic translation initiation factor 3 (eIF-3) complex, which is involved in protein synthesis of a specialized repertoire of mRNAs and, together with other initiation factors, stimulates binding of mRNA and methionyl-tRNAi to the 40S ribosome. The eIF-3 complex specifically targets and initiates translation of a subset of mRNAs involved in cell proliferation.</text>
</comment>
<dbReference type="Pfam" id="PF01399">
    <property type="entry name" value="PCI"/>
    <property type="match status" value="1"/>
</dbReference>
<protein>
    <recommendedName>
        <fullName evidence="4">Eukaryotic translation initiation factor 3 subunit C</fullName>
        <shortName evidence="4">eIF3c</shortName>
    </recommendedName>
    <alternativeName>
        <fullName evidence="4">Eukaryotic translation initiation factor 3 subunit 8</fullName>
    </alternativeName>
</protein>
<keyword evidence="3 4" id="KW-0648">Protein biosynthesis</keyword>
<organism evidence="7 8">
    <name type="scientific">Tribonema minus</name>
    <dbReference type="NCBI Taxonomy" id="303371"/>
    <lineage>
        <taxon>Eukaryota</taxon>
        <taxon>Sar</taxon>
        <taxon>Stramenopiles</taxon>
        <taxon>Ochrophyta</taxon>
        <taxon>PX clade</taxon>
        <taxon>Xanthophyceae</taxon>
        <taxon>Tribonematales</taxon>
        <taxon>Tribonemataceae</taxon>
        <taxon>Tribonema</taxon>
    </lineage>
</organism>
<dbReference type="GO" id="GO:0003743">
    <property type="term" value="F:translation initiation factor activity"/>
    <property type="evidence" value="ECO:0007669"/>
    <property type="project" value="UniProtKB-UniRule"/>
</dbReference>
<feature type="compositionally biased region" description="Basic and acidic residues" evidence="5">
    <location>
        <begin position="292"/>
        <end position="322"/>
    </location>
</feature>